<reference evidence="1 2" key="1">
    <citation type="submission" date="2018-11" db="EMBL/GenBank/DDBJ databases">
        <authorList>
            <consortium name="Pathogen Informatics"/>
        </authorList>
    </citation>
    <scope>NUCLEOTIDE SEQUENCE [LARGE SCALE GENOMIC DNA]</scope>
</reference>
<evidence type="ECO:0000313" key="1">
    <source>
        <dbReference type="EMBL" id="VDN33278.1"/>
    </source>
</evidence>
<accession>A0A3P7NCI2</accession>
<gene>
    <name evidence="1" type="ORF">DILT_LOCUS16197</name>
</gene>
<dbReference type="Proteomes" id="UP000281553">
    <property type="component" value="Unassembled WGS sequence"/>
</dbReference>
<keyword evidence="2" id="KW-1185">Reference proteome</keyword>
<protein>
    <submittedName>
        <fullName evidence="1">Uncharacterized protein</fullName>
    </submittedName>
</protein>
<proteinExistence type="predicted"/>
<dbReference type="EMBL" id="UYRU01083517">
    <property type="protein sequence ID" value="VDN33278.1"/>
    <property type="molecule type" value="Genomic_DNA"/>
</dbReference>
<name>A0A3P7NCI2_DIBLA</name>
<organism evidence="1 2">
    <name type="scientific">Dibothriocephalus latus</name>
    <name type="common">Fish tapeworm</name>
    <name type="synonym">Diphyllobothrium latum</name>
    <dbReference type="NCBI Taxonomy" id="60516"/>
    <lineage>
        <taxon>Eukaryota</taxon>
        <taxon>Metazoa</taxon>
        <taxon>Spiralia</taxon>
        <taxon>Lophotrochozoa</taxon>
        <taxon>Platyhelminthes</taxon>
        <taxon>Cestoda</taxon>
        <taxon>Eucestoda</taxon>
        <taxon>Diphyllobothriidea</taxon>
        <taxon>Diphyllobothriidae</taxon>
        <taxon>Dibothriocephalus</taxon>
    </lineage>
</organism>
<evidence type="ECO:0000313" key="2">
    <source>
        <dbReference type="Proteomes" id="UP000281553"/>
    </source>
</evidence>
<sequence length="69" mass="7969">MPMFDEYGVKGLKHDAERHSNFDQALVAYTLRTFLIAPCVLRLRCIHYIIPDTAYACRRSYDLLCSQAS</sequence>
<dbReference type="AlphaFoldDB" id="A0A3P7NCI2"/>